<comment type="caution">
    <text evidence="3">The sequence shown here is derived from an EMBL/GenBank/DDBJ whole genome shotgun (WGS) entry which is preliminary data.</text>
</comment>
<evidence type="ECO:0000256" key="1">
    <source>
        <dbReference type="ARBA" id="ARBA00023002"/>
    </source>
</evidence>
<dbReference type="InterPro" id="IPR016161">
    <property type="entry name" value="Ald_DH/histidinol_DH"/>
</dbReference>
<accession>A0A6V6YWA1</accession>
<dbReference type="InterPro" id="IPR015590">
    <property type="entry name" value="Aldehyde_DH_dom"/>
</dbReference>
<dbReference type="Gene3D" id="3.40.605.10">
    <property type="entry name" value="Aldehyde Dehydrogenase, Chain A, domain 1"/>
    <property type="match status" value="1"/>
</dbReference>
<name>A0A6V6YWA1_9FLAO</name>
<dbReference type="PANTHER" id="PTHR43353">
    <property type="entry name" value="SUCCINATE-SEMIALDEHYDE DEHYDROGENASE, MITOCHONDRIAL"/>
    <property type="match status" value="1"/>
</dbReference>
<dbReference type="GO" id="GO:0016620">
    <property type="term" value="F:oxidoreductase activity, acting on the aldehyde or oxo group of donors, NAD or NADP as acceptor"/>
    <property type="evidence" value="ECO:0007669"/>
    <property type="project" value="InterPro"/>
</dbReference>
<dbReference type="RefSeq" id="WP_031456508.1">
    <property type="nucleotide sequence ID" value="NZ_CAIJDO010000116.1"/>
</dbReference>
<dbReference type="CDD" id="cd07129">
    <property type="entry name" value="ALDH_KGSADH"/>
    <property type="match status" value="1"/>
</dbReference>
<reference evidence="3 4" key="1">
    <citation type="submission" date="2020-06" db="EMBL/GenBank/DDBJ databases">
        <authorList>
            <person name="Criscuolo A."/>
        </authorList>
    </citation>
    <scope>NUCLEOTIDE SEQUENCE [LARGE SCALE GENOMIC DNA]</scope>
    <source>
        <strain evidence="4">CIP 110025</strain>
    </source>
</reference>
<dbReference type="InterPro" id="IPR044151">
    <property type="entry name" value="ALDH_KGSADH"/>
</dbReference>
<protein>
    <submittedName>
        <fullName evidence="3">Aldehyde dehydrogenase (NADP(+))</fullName>
    </submittedName>
</protein>
<sequence>MTTGQNYIGETLSAKGKTTFKTINPEENSANETVFYEASQDEIAQAVALAEEAFKIYGTIEDTKKADFLDAIADEIEVLGDDLLTTYIQESGLPAGRANGERGRTTGQLRAFATMLREGSWVEAIINKTDGKPDIRRMQIPLGPVVVFGASNFPLAFSTAGGDTASALASGCPVIVKSHPLHAGTGELVSSAIIKAAQRTGMPNGVFSNLNSSGIEVGKALVEHSSVKAVGFTGSITGGTALCKIAANRSVPIPVYAEMGSINPVVILPSALKLESEKWAKNYAASIVAGTGQFCTNPGLILGINSNELENFITILALETDKLEPACMLHPDIKAKYEILKSEVLGQEGYTQQTNLKKEVKPNYALQNVITVNGNTFLKNKTFHKEVFGPFSVVVKCDDIQQLNTIIENLEGQLTGTILNSDESELKDFKEVIQNLKNKVGRLIFNNVPTGVEVCSGMTHGGPFPASSDNKFTSVGLTAVKRWVRPVTFQDWPNKVLPVALQNENPLGINRTVNDIITQNPI</sequence>
<dbReference type="EMBL" id="CAIJDO010000116">
    <property type="protein sequence ID" value="CAD0003771.1"/>
    <property type="molecule type" value="Genomic_DNA"/>
</dbReference>
<proteinExistence type="predicted"/>
<dbReference type="Gene3D" id="3.40.309.10">
    <property type="entry name" value="Aldehyde Dehydrogenase, Chain A, domain 2"/>
    <property type="match status" value="1"/>
</dbReference>
<organism evidence="3 4">
    <name type="scientific">Flavobacterium chungangense</name>
    <dbReference type="NCBI Taxonomy" id="554283"/>
    <lineage>
        <taxon>Bacteria</taxon>
        <taxon>Pseudomonadati</taxon>
        <taxon>Bacteroidota</taxon>
        <taxon>Flavobacteriia</taxon>
        <taxon>Flavobacteriales</taxon>
        <taxon>Flavobacteriaceae</taxon>
        <taxon>Flavobacterium</taxon>
    </lineage>
</organism>
<dbReference type="Pfam" id="PF00171">
    <property type="entry name" value="Aldedh"/>
    <property type="match status" value="1"/>
</dbReference>
<keyword evidence="1" id="KW-0560">Oxidoreductase</keyword>
<dbReference type="AlphaFoldDB" id="A0A6V6YWA1"/>
<dbReference type="InterPro" id="IPR050740">
    <property type="entry name" value="Aldehyde_DH_Superfamily"/>
</dbReference>
<dbReference type="PANTHER" id="PTHR43353:SF3">
    <property type="entry name" value="ALDEHYDE DEHYDROGENASE-RELATED"/>
    <property type="match status" value="1"/>
</dbReference>
<dbReference type="SUPFAM" id="SSF53720">
    <property type="entry name" value="ALDH-like"/>
    <property type="match status" value="1"/>
</dbReference>
<gene>
    <name evidence="3" type="ORF">FLACHUCJ7_01599</name>
</gene>
<dbReference type="InterPro" id="IPR016163">
    <property type="entry name" value="Ald_DH_C"/>
</dbReference>
<keyword evidence="4" id="KW-1185">Reference proteome</keyword>
<evidence type="ECO:0000313" key="3">
    <source>
        <dbReference type="EMBL" id="CAD0003771.1"/>
    </source>
</evidence>
<evidence type="ECO:0000259" key="2">
    <source>
        <dbReference type="Pfam" id="PF00171"/>
    </source>
</evidence>
<evidence type="ECO:0000313" key="4">
    <source>
        <dbReference type="Proteomes" id="UP000556700"/>
    </source>
</evidence>
<dbReference type="Proteomes" id="UP000556700">
    <property type="component" value="Unassembled WGS sequence"/>
</dbReference>
<dbReference type="InterPro" id="IPR016162">
    <property type="entry name" value="Ald_DH_N"/>
</dbReference>
<feature type="domain" description="Aldehyde dehydrogenase" evidence="2">
    <location>
        <begin position="16"/>
        <end position="461"/>
    </location>
</feature>